<dbReference type="Gene3D" id="3.30.460.40">
    <property type="match status" value="1"/>
</dbReference>
<gene>
    <name evidence="2" type="ORF">SAMN05444128_1439</name>
</gene>
<sequence>MNKQLNNTKTKKSPPTEKLTRTISKNGQKSPDKLEAADFYKEALSLLVKSEAKFLVGGGLALDKYTGINRATKDLDIFCKVGECPRILKTFADAGYYTEMTDPRWLAKAKKGDHLMDLIYNNPASLCPVDDRWFEYATEGELYGVKVNFMPPEELIWCKLYVQNRERYDGSDINHLLLRCGETLDWKRLWSYTEQHWQLVLAQFMSFHFVYPSDRDIIPRWLMDELLLRAKEQYDVETPKEKICRGPYIDQTQYGHDITVWDYKALTMRTI</sequence>
<keyword evidence="3" id="KW-1185">Reference proteome</keyword>
<protein>
    <recommendedName>
        <fullName evidence="4">Nucleotidyl transferase AbiEii toxin, Type IV TA system</fullName>
    </recommendedName>
</protein>
<feature type="region of interest" description="Disordered" evidence="1">
    <location>
        <begin position="1"/>
        <end position="30"/>
    </location>
</feature>
<accession>A0A1R3X1I4</accession>
<dbReference type="Proteomes" id="UP000187181">
    <property type="component" value="Unassembled WGS sequence"/>
</dbReference>
<dbReference type="EMBL" id="FTPP01000001">
    <property type="protein sequence ID" value="SIT84721.1"/>
    <property type="molecule type" value="Genomic_DNA"/>
</dbReference>
<evidence type="ECO:0000256" key="1">
    <source>
        <dbReference type="SAM" id="MobiDB-lite"/>
    </source>
</evidence>
<dbReference type="InterPro" id="IPR018700">
    <property type="entry name" value="DUF2204"/>
</dbReference>
<evidence type="ECO:0000313" key="2">
    <source>
        <dbReference type="EMBL" id="SIT84721.1"/>
    </source>
</evidence>
<dbReference type="SUPFAM" id="SSF81301">
    <property type="entry name" value="Nucleotidyltransferase"/>
    <property type="match status" value="1"/>
</dbReference>
<dbReference type="AlphaFoldDB" id="A0A1R3X1I4"/>
<proteinExistence type="predicted"/>
<organism evidence="2 3">
    <name type="scientific">Pontibacter indicus</name>
    <dbReference type="NCBI Taxonomy" id="1317125"/>
    <lineage>
        <taxon>Bacteria</taxon>
        <taxon>Pseudomonadati</taxon>
        <taxon>Bacteroidota</taxon>
        <taxon>Cytophagia</taxon>
        <taxon>Cytophagales</taxon>
        <taxon>Hymenobacteraceae</taxon>
        <taxon>Pontibacter</taxon>
    </lineage>
</organism>
<dbReference type="STRING" id="1317125.SAMN05444128_1439"/>
<name>A0A1R3X1I4_9BACT</name>
<reference evidence="3" key="1">
    <citation type="submission" date="2017-01" db="EMBL/GenBank/DDBJ databases">
        <authorList>
            <person name="Varghese N."/>
            <person name="Submissions S."/>
        </authorList>
    </citation>
    <scope>NUCLEOTIDE SEQUENCE [LARGE SCALE GENOMIC DNA]</scope>
    <source>
        <strain evidence="3">LP100</strain>
    </source>
</reference>
<evidence type="ECO:0000313" key="3">
    <source>
        <dbReference type="Proteomes" id="UP000187181"/>
    </source>
</evidence>
<dbReference type="OrthoDB" id="9782533at2"/>
<evidence type="ECO:0008006" key="4">
    <source>
        <dbReference type="Google" id="ProtNLM"/>
    </source>
</evidence>
<dbReference type="InterPro" id="IPR043519">
    <property type="entry name" value="NT_sf"/>
</dbReference>
<dbReference type="RefSeq" id="WP_083704100.1">
    <property type="nucleotide sequence ID" value="NZ_FTPP01000001.1"/>
</dbReference>
<dbReference type="Pfam" id="PF09970">
    <property type="entry name" value="DUF2204"/>
    <property type="match status" value="1"/>
</dbReference>